<evidence type="ECO:0000259" key="1">
    <source>
        <dbReference type="Pfam" id="PF19081"/>
    </source>
</evidence>
<evidence type="ECO:0000313" key="3">
    <source>
        <dbReference type="Proteomes" id="UP000290889"/>
    </source>
</evidence>
<organism evidence="2 3">
    <name type="scientific">Muriicola soli</name>
    <dbReference type="NCBI Taxonomy" id="2507538"/>
    <lineage>
        <taxon>Bacteria</taxon>
        <taxon>Pseudomonadati</taxon>
        <taxon>Bacteroidota</taxon>
        <taxon>Flavobacteriia</taxon>
        <taxon>Flavobacteriales</taxon>
        <taxon>Flavobacteriaceae</taxon>
        <taxon>Muriicola</taxon>
    </lineage>
</organism>
<sequence length="498" mass="52312">MTWVAASNYPGQNADADQVLIGNGNTVTLNVDITAYTLNNLVIGDNTGADDILLLPNNGDFEVNIQTLAVESDGILEWVKNADIRFPEGAIIYNNGGTISTSKNCNASQVIYIGNDKFSTCNGNGGADYSFDDIESALPPPTSDGDITECEETPIQTLTASATPPAGAYVDWYNASEGGAIVSPTLNTVGTVTYYAESVDSSDPNRKSIFRSPVTLTIEDSPTISISSAPACNFLTNTYALEVTVSNGTVTSSDGTVTNISGNQWRIANIPNGTDITATVTAANSCATDLAIAAPNCTCPAVNAPVSEGDQAYCTGDPVPALMVSVGAGETADWFDSASGGNLLQSGSTSYTPPGPGQYYTEARNTVTGCRSNSRTPIILTEDVPATATMGPDQTIWVSSDAVFSVAASNANTYQWQVSSDGGTSYTDLADDTIHQGTQTTVLTIKNAQIVRNGYRYRAVVSNSMSSCPPFITNPAILIVRVRSVITNRQPTYRVNPF</sequence>
<dbReference type="KEGG" id="mur:EQY75_02780"/>
<accession>A0A411E785</accession>
<dbReference type="OrthoDB" id="1652165at2"/>
<dbReference type="AlphaFoldDB" id="A0A411E785"/>
<dbReference type="Pfam" id="PF19081">
    <property type="entry name" value="Ig_7"/>
    <property type="match status" value="1"/>
</dbReference>
<protein>
    <recommendedName>
        <fullName evidence="1">Ig-like domain-containing protein</fullName>
    </recommendedName>
</protein>
<name>A0A411E785_9FLAO</name>
<dbReference type="Proteomes" id="UP000290889">
    <property type="component" value="Chromosome"/>
</dbReference>
<proteinExistence type="predicted"/>
<gene>
    <name evidence="2" type="ORF">EQY75_02780</name>
</gene>
<dbReference type="InterPro" id="IPR044023">
    <property type="entry name" value="Ig_7"/>
</dbReference>
<evidence type="ECO:0000313" key="2">
    <source>
        <dbReference type="EMBL" id="QBA63566.1"/>
    </source>
</evidence>
<dbReference type="EMBL" id="CP035544">
    <property type="protein sequence ID" value="QBA63566.1"/>
    <property type="molecule type" value="Genomic_DNA"/>
</dbReference>
<keyword evidence="3" id="KW-1185">Reference proteome</keyword>
<reference evidence="2 3" key="1">
    <citation type="submission" date="2019-01" db="EMBL/GenBank/DDBJ databases">
        <title>Muriicola soli sp. nov., isolated from soil.</title>
        <authorList>
            <person name="Kang H.J."/>
            <person name="Kim S.B."/>
        </authorList>
    </citation>
    <scope>NUCLEOTIDE SEQUENCE [LARGE SCALE GENOMIC DNA]</scope>
    <source>
        <strain evidence="2 3">MMS17-SY002</strain>
    </source>
</reference>
<feature type="domain" description="Ig-like" evidence="1">
    <location>
        <begin position="304"/>
        <end position="381"/>
    </location>
</feature>